<dbReference type="GO" id="GO:0016705">
    <property type="term" value="F:oxidoreductase activity, acting on paired donors, with incorporation or reduction of molecular oxygen"/>
    <property type="evidence" value="ECO:0007669"/>
    <property type="project" value="InterPro"/>
</dbReference>
<comment type="catalytic activity">
    <reaction evidence="12">
        <text>(2S)-sakuranetin + reduced [NADPH--hemoprotein reductase] + O2 = (2S)-7-methylcarthamidin + oxidized [NADPH--hemoprotein reductase] + H2O + H(+)</text>
        <dbReference type="Rhea" id="RHEA:73431"/>
        <dbReference type="Rhea" id="RHEA-COMP:11964"/>
        <dbReference type="Rhea" id="RHEA-COMP:11965"/>
        <dbReference type="ChEBI" id="CHEBI:15377"/>
        <dbReference type="ChEBI" id="CHEBI:15378"/>
        <dbReference type="ChEBI" id="CHEBI:15379"/>
        <dbReference type="ChEBI" id="CHEBI:28927"/>
        <dbReference type="ChEBI" id="CHEBI:57618"/>
        <dbReference type="ChEBI" id="CHEBI:58210"/>
        <dbReference type="ChEBI" id="CHEBI:192815"/>
    </reaction>
    <physiologicalReaction direction="left-to-right" evidence="12">
        <dbReference type="Rhea" id="RHEA:73432"/>
    </physiologicalReaction>
</comment>
<keyword evidence="9 18" id="KW-0503">Monooxygenase</keyword>
<comment type="similarity">
    <text evidence="18">Belongs to the cytochrome P450 family.</text>
</comment>
<keyword evidence="10" id="KW-0472">Membrane</keyword>
<evidence type="ECO:0000256" key="5">
    <source>
        <dbReference type="ARBA" id="ARBA00022723"/>
    </source>
</evidence>
<dbReference type="PROSITE" id="PS00086">
    <property type="entry name" value="CYTOCHROME_P450"/>
    <property type="match status" value="1"/>
</dbReference>
<dbReference type="AlphaFoldDB" id="A0A2Z7BI80"/>
<comment type="pathway">
    <text evidence="11">Flavonoid metabolism.</text>
</comment>
<evidence type="ECO:0000256" key="4">
    <source>
        <dbReference type="ARBA" id="ARBA00022692"/>
    </source>
</evidence>
<proteinExistence type="inferred from homology"/>
<dbReference type="GO" id="GO:0016020">
    <property type="term" value="C:membrane"/>
    <property type="evidence" value="ECO:0007669"/>
    <property type="project" value="UniProtKB-SubCell"/>
</dbReference>
<dbReference type="PRINTS" id="PR00385">
    <property type="entry name" value="P450"/>
</dbReference>
<evidence type="ECO:0000256" key="3">
    <source>
        <dbReference type="ARBA" id="ARBA00022617"/>
    </source>
</evidence>
<comment type="subcellular location">
    <subcellularLocation>
        <location evidence="2">Membrane</location>
        <topology evidence="2">Single-pass membrane protein</topology>
    </subcellularLocation>
</comment>
<dbReference type="Pfam" id="PF00067">
    <property type="entry name" value="p450"/>
    <property type="match status" value="1"/>
</dbReference>
<keyword evidence="3 17" id="KW-0349">Heme</keyword>
<comment type="catalytic activity">
    <reaction evidence="15">
        <text>apigenin 4',7-dimethyl ether + reduced [NADPH--hemoprotein reductase] + O2 = ladanein + oxidized [NADPH--hemoprotein reductase] + H2O + H(+)</text>
        <dbReference type="Rhea" id="RHEA:73435"/>
        <dbReference type="Rhea" id="RHEA-COMP:11964"/>
        <dbReference type="Rhea" id="RHEA-COMP:11965"/>
        <dbReference type="ChEBI" id="CHEBI:2769"/>
        <dbReference type="ChEBI" id="CHEBI:15377"/>
        <dbReference type="ChEBI" id="CHEBI:15378"/>
        <dbReference type="ChEBI" id="CHEBI:15379"/>
        <dbReference type="ChEBI" id="CHEBI:57618"/>
        <dbReference type="ChEBI" id="CHEBI:58210"/>
        <dbReference type="ChEBI" id="CHEBI:192702"/>
    </reaction>
    <physiologicalReaction direction="left-to-right" evidence="15">
        <dbReference type="Rhea" id="RHEA:73436"/>
    </physiologicalReaction>
</comment>
<dbReference type="Proteomes" id="UP000250235">
    <property type="component" value="Unassembled WGS sequence"/>
</dbReference>
<evidence type="ECO:0000313" key="19">
    <source>
        <dbReference type="EMBL" id="KZV33805.1"/>
    </source>
</evidence>
<evidence type="ECO:0000313" key="20">
    <source>
        <dbReference type="Proteomes" id="UP000250235"/>
    </source>
</evidence>
<keyword evidence="20" id="KW-1185">Reference proteome</keyword>
<keyword evidence="5 17" id="KW-0479">Metal-binding</keyword>
<comment type="catalytic activity">
    <reaction evidence="13">
        <text>genkwanin + reduced [NADPH--hemoprotein reductase] + O2 = scutellarein 7-methyl ether + oxidized [NADPH--hemoprotein reductase] + H2O</text>
        <dbReference type="Rhea" id="RHEA:73427"/>
        <dbReference type="Rhea" id="RHEA-COMP:11964"/>
        <dbReference type="Rhea" id="RHEA-COMP:11965"/>
        <dbReference type="ChEBI" id="CHEBI:15377"/>
        <dbReference type="ChEBI" id="CHEBI:15379"/>
        <dbReference type="ChEBI" id="CHEBI:57618"/>
        <dbReference type="ChEBI" id="CHEBI:58210"/>
        <dbReference type="ChEBI" id="CHEBI:192700"/>
        <dbReference type="ChEBI" id="CHEBI:192701"/>
    </reaction>
    <physiologicalReaction direction="left-to-right" evidence="13">
        <dbReference type="Rhea" id="RHEA:73428"/>
    </physiologicalReaction>
</comment>
<dbReference type="GO" id="GO:0005506">
    <property type="term" value="F:iron ion binding"/>
    <property type="evidence" value="ECO:0007669"/>
    <property type="project" value="InterPro"/>
</dbReference>
<evidence type="ECO:0000256" key="14">
    <source>
        <dbReference type="ARBA" id="ARBA00052049"/>
    </source>
</evidence>
<sequence>MEITRNSSLASAILFSLSIYFLLKFAAIRIRKSNPKSPPEAAGGWPLVGHLNMLSGPEQPHIALSRLADKYGPIYSIRLGVYRYLVVSSWEVAKEVFTSTNDVAFSDRPQTLAVPLMSYDFAMFGFNKYNDYWRELRKVCMQKLLSSHGVSTLGTTWEIETRAMMKSIYVSCRKNEPLDMKKFLENLTLNSMVKIVSGATVEKMDSEEAEDCREQVRAFFRTMGVLTYSDVVPCLKWLDYIKGTKKVFEKTGKVMDTILRSWLEQHKNLKSEDGQDDFMKVMMEAADSLAQQFPQYDADTITKATCQTMIFAGTDTMTVTLIWALCLLLNNRHVLQRAQQELDNHISRSRMVEKSDIGNSVYIQAIIKETLRLYPPTCLLPVRQSSRDSIVAGYQIPAGTLLTINLWKLHRDPSVWSDPLEFNPDRFLTAYRDVDLSGQHFQFLPFGVGRRSCPGITYALQFMELALATLLHGFDLETPENDVVDMTGTLGTTNMKASPLLLNLTPRLSHNLFEI</sequence>
<dbReference type="InterPro" id="IPR002401">
    <property type="entry name" value="Cyt_P450_E_grp-I"/>
</dbReference>
<evidence type="ECO:0000256" key="15">
    <source>
        <dbReference type="ARBA" id="ARBA00052216"/>
    </source>
</evidence>
<organism evidence="19 20">
    <name type="scientific">Dorcoceras hygrometricum</name>
    <dbReference type="NCBI Taxonomy" id="472368"/>
    <lineage>
        <taxon>Eukaryota</taxon>
        <taxon>Viridiplantae</taxon>
        <taxon>Streptophyta</taxon>
        <taxon>Embryophyta</taxon>
        <taxon>Tracheophyta</taxon>
        <taxon>Spermatophyta</taxon>
        <taxon>Magnoliopsida</taxon>
        <taxon>eudicotyledons</taxon>
        <taxon>Gunneridae</taxon>
        <taxon>Pentapetalae</taxon>
        <taxon>asterids</taxon>
        <taxon>lamiids</taxon>
        <taxon>Lamiales</taxon>
        <taxon>Gesneriaceae</taxon>
        <taxon>Didymocarpoideae</taxon>
        <taxon>Trichosporeae</taxon>
        <taxon>Loxocarpinae</taxon>
        <taxon>Dorcoceras</taxon>
    </lineage>
</organism>
<evidence type="ECO:0000256" key="18">
    <source>
        <dbReference type="RuleBase" id="RU000461"/>
    </source>
</evidence>
<evidence type="ECO:0000256" key="7">
    <source>
        <dbReference type="ARBA" id="ARBA00023002"/>
    </source>
</evidence>
<evidence type="ECO:0000256" key="17">
    <source>
        <dbReference type="PIRSR" id="PIRSR602401-1"/>
    </source>
</evidence>
<reference evidence="19 20" key="1">
    <citation type="journal article" date="2015" name="Proc. Natl. Acad. Sci. U.S.A.">
        <title>The resurrection genome of Boea hygrometrica: A blueprint for survival of dehydration.</title>
        <authorList>
            <person name="Xiao L."/>
            <person name="Yang G."/>
            <person name="Zhang L."/>
            <person name="Yang X."/>
            <person name="Zhao S."/>
            <person name="Ji Z."/>
            <person name="Zhou Q."/>
            <person name="Hu M."/>
            <person name="Wang Y."/>
            <person name="Chen M."/>
            <person name="Xu Y."/>
            <person name="Jin H."/>
            <person name="Xiao X."/>
            <person name="Hu G."/>
            <person name="Bao F."/>
            <person name="Hu Y."/>
            <person name="Wan P."/>
            <person name="Li L."/>
            <person name="Deng X."/>
            <person name="Kuang T."/>
            <person name="Xiang C."/>
            <person name="Zhu J.K."/>
            <person name="Oliver M.J."/>
            <person name="He Y."/>
        </authorList>
    </citation>
    <scope>NUCLEOTIDE SEQUENCE [LARGE SCALE GENOMIC DNA]</scope>
    <source>
        <strain evidence="20">cv. XS01</strain>
    </source>
</reference>
<evidence type="ECO:0000256" key="12">
    <source>
        <dbReference type="ARBA" id="ARBA00050930"/>
    </source>
</evidence>
<dbReference type="InterPro" id="IPR036396">
    <property type="entry name" value="Cyt_P450_sf"/>
</dbReference>
<dbReference type="InterPro" id="IPR050651">
    <property type="entry name" value="Plant_Cytochrome_P450_Monoox"/>
</dbReference>
<dbReference type="EMBL" id="KV005674">
    <property type="protein sequence ID" value="KZV33805.1"/>
    <property type="molecule type" value="Genomic_DNA"/>
</dbReference>
<comment type="catalytic activity">
    <reaction evidence="14">
        <text>(2S)-naringenin 4',7-dimethyl ether + reduced [NADPH--hemoprotein reductase] + O2 = (2S)-carthamidin-4',7-dimethyl ether + oxidized [NADPH--hemoprotein reductase] + H2O + H(+)</text>
        <dbReference type="Rhea" id="RHEA:73439"/>
        <dbReference type="Rhea" id="RHEA-COMP:11964"/>
        <dbReference type="Rhea" id="RHEA-COMP:11965"/>
        <dbReference type="ChEBI" id="CHEBI:15377"/>
        <dbReference type="ChEBI" id="CHEBI:15378"/>
        <dbReference type="ChEBI" id="CHEBI:15379"/>
        <dbReference type="ChEBI" id="CHEBI:57618"/>
        <dbReference type="ChEBI" id="CHEBI:58210"/>
        <dbReference type="ChEBI" id="CHEBI:192816"/>
        <dbReference type="ChEBI" id="CHEBI:192817"/>
    </reaction>
    <physiologicalReaction direction="left-to-right" evidence="14">
        <dbReference type="Rhea" id="RHEA:73440"/>
    </physiologicalReaction>
</comment>
<keyword evidence="6" id="KW-1133">Transmembrane helix</keyword>
<evidence type="ECO:0000256" key="9">
    <source>
        <dbReference type="ARBA" id="ARBA00023033"/>
    </source>
</evidence>
<dbReference type="PANTHER" id="PTHR47947:SF26">
    <property type="entry name" value="CYTOCHROME P450"/>
    <property type="match status" value="1"/>
</dbReference>
<feature type="binding site" description="axial binding residue" evidence="17">
    <location>
        <position position="453"/>
    </location>
    <ligand>
        <name>heme</name>
        <dbReference type="ChEBI" id="CHEBI:30413"/>
    </ligand>
    <ligandPart>
        <name>Fe</name>
        <dbReference type="ChEBI" id="CHEBI:18248"/>
    </ligandPart>
</feature>
<evidence type="ECO:0000256" key="8">
    <source>
        <dbReference type="ARBA" id="ARBA00023004"/>
    </source>
</evidence>
<dbReference type="FunFam" id="1.10.630.10:FF:000026">
    <property type="entry name" value="Cytochrome P450 82C4"/>
    <property type="match status" value="1"/>
</dbReference>
<keyword evidence="8 17" id="KW-0408">Iron</keyword>
<dbReference type="InterPro" id="IPR017972">
    <property type="entry name" value="Cyt_P450_CS"/>
</dbReference>
<accession>A0A2Z7BI80</accession>
<name>A0A2Z7BI80_9LAMI</name>
<dbReference type="PANTHER" id="PTHR47947">
    <property type="entry name" value="CYTOCHROME P450 82C3-RELATED"/>
    <property type="match status" value="1"/>
</dbReference>
<dbReference type="OrthoDB" id="2789670at2759"/>
<dbReference type="Gene3D" id="1.10.630.10">
    <property type="entry name" value="Cytochrome P450"/>
    <property type="match status" value="1"/>
</dbReference>
<gene>
    <name evidence="19" type="ORF">F511_30816</name>
</gene>
<dbReference type="InterPro" id="IPR001128">
    <property type="entry name" value="Cyt_P450"/>
</dbReference>
<dbReference type="GO" id="GO:0004497">
    <property type="term" value="F:monooxygenase activity"/>
    <property type="evidence" value="ECO:0007669"/>
    <property type="project" value="UniProtKB-KW"/>
</dbReference>
<evidence type="ECO:0000256" key="13">
    <source>
        <dbReference type="ARBA" id="ARBA00051691"/>
    </source>
</evidence>
<evidence type="ECO:0000256" key="16">
    <source>
        <dbReference type="ARBA" id="ARBA00067499"/>
    </source>
</evidence>
<evidence type="ECO:0000256" key="11">
    <source>
        <dbReference type="ARBA" id="ARBA00034479"/>
    </source>
</evidence>
<dbReference type="PRINTS" id="PR00463">
    <property type="entry name" value="EP450I"/>
</dbReference>
<evidence type="ECO:0000256" key="1">
    <source>
        <dbReference type="ARBA" id="ARBA00001971"/>
    </source>
</evidence>
<evidence type="ECO:0000256" key="6">
    <source>
        <dbReference type="ARBA" id="ARBA00022989"/>
    </source>
</evidence>
<comment type="cofactor">
    <cofactor evidence="1 17">
        <name>heme</name>
        <dbReference type="ChEBI" id="CHEBI:30413"/>
    </cofactor>
</comment>
<evidence type="ECO:0000256" key="10">
    <source>
        <dbReference type="ARBA" id="ARBA00023136"/>
    </source>
</evidence>
<keyword evidence="7 18" id="KW-0560">Oxidoreductase</keyword>
<evidence type="ECO:0000256" key="2">
    <source>
        <dbReference type="ARBA" id="ARBA00004167"/>
    </source>
</evidence>
<dbReference type="SUPFAM" id="SSF48264">
    <property type="entry name" value="Cytochrome P450"/>
    <property type="match status" value="1"/>
</dbReference>
<keyword evidence="4" id="KW-0812">Transmembrane</keyword>
<protein>
    <recommendedName>
        <fullName evidence="16">Flavonoid-6-hydroxylase</fullName>
    </recommendedName>
</protein>
<dbReference type="GO" id="GO:0020037">
    <property type="term" value="F:heme binding"/>
    <property type="evidence" value="ECO:0007669"/>
    <property type="project" value="InterPro"/>
</dbReference>